<sequence>EHKDKTKSWEWDKDAEHQLYFRKYNHGSKI</sequence>
<protein>
    <submittedName>
        <fullName evidence="1">Uncharacterized protein</fullName>
    </submittedName>
</protein>
<gene>
    <name evidence="1" type="ORF">S01H1_48547</name>
</gene>
<accession>X0WUH2</accession>
<proteinExistence type="predicted"/>
<evidence type="ECO:0000313" key="1">
    <source>
        <dbReference type="EMBL" id="GAG28123.1"/>
    </source>
</evidence>
<comment type="caution">
    <text evidence="1">The sequence shown here is derived from an EMBL/GenBank/DDBJ whole genome shotgun (WGS) entry which is preliminary data.</text>
</comment>
<feature type="non-terminal residue" evidence="1">
    <location>
        <position position="1"/>
    </location>
</feature>
<organism evidence="1">
    <name type="scientific">marine sediment metagenome</name>
    <dbReference type="NCBI Taxonomy" id="412755"/>
    <lineage>
        <taxon>unclassified sequences</taxon>
        <taxon>metagenomes</taxon>
        <taxon>ecological metagenomes</taxon>
    </lineage>
</organism>
<name>X0WUH2_9ZZZZ</name>
<dbReference type="EMBL" id="BARS01031177">
    <property type="protein sequence ID" value="GAG28123.1"/>
    <property type="molecule type" value="Genomic_DNA"/>
</dbReference>
<dbReference type="AlphaFoldDB" id="X0WUH2"/>
<reference evidence="1" key="1">
    <citation type="journal article" date="2014" name="Front. Microbiol.">
        <title>High frequency of phylogenetically diverse reductive dehalogenase-homologous genes in deep subseafloor sedimentary metagenomes.</title>
        <authorList>
            <person name="Kawai M."/>
            <person name="Futagami T."/>
            <person name="Toyoda A."/>
            <person name="Takaki Y."/>
            <person name="Nishi S."/>
            <person name="Hori S."/>
            <person name="Arai W."/>
            <person name="Tsubouchi T."/>
            <person name="Morono Y."/>
            <person name="Uchiyama I."/>
            <person name="Ito T."/>
            <person name="Fujiyama A."/>
            <person name="Inagaki F."/>
            <person name="Takami H."/>
        </authorList>
    </citation>
    <scope>NUCLEOTIDE SEQUENCE</scope>
    <source>
        <strain evidence="1">Expedition CK06-06</strain>
    </source>
</reference>